<name>A0AAU7E886_9BACT</name>
<evidence type="ECO:0000256" key="3">
    <source>
        <dbReference type="ARBA" id="ARBA00022989"/>
    </source>
</evidence>
<comment type="subcellular location">
    <subcellularLocation>
        <location evidence="1">Membrane</location>
        <topology evidence="1">Multi-pass membrane protein</topology>
    </subcellularLocation>
</comment>
<sequence length="237" mass="27725">MQILMLSLRDLLSARFLKFSLLPLLVSLVIFTVLSYFAFSILLDYFNTFFSVKPDSFLAWFYALSIVQFIIHALSFLLAGFVTVFASVFFAIFIVSFLTPFIVKEINAKHYGYIIENEVSNFLVMKDLLKIFVKFIAFLLLSLLLLFLPFINLFIFYFVFYYLFHQLLLLDVASCAFSKDEYKNFWAKNSPFEFKFSTLCFYLIASVPFLGLFLPVFFVIFLTHLSYQRILNLSPKA</sequence>
<evidence type="ECO:0000313" key="6">
    <source>
        <dbReference type="EMBL" id="XBJ30170.1"/>
    </source>
</evidence>
<protein>
    <submittedName>
        <fullName evidence="6">EI24 domain-containing protein</fullName>
    </submittedName>
</protein>
<dbReference type="EMBL" id="CP155620">
    <property type="protein sequence ID" value="XBJ30170.1"/>
    <property type="molecule type" value="Genomic_DNA"/>
</dbReference>
<evidence type="ECO:0000256" key="4">
    <source>
        <dbReference type="ARBA" id="ARBA00023136"/>
    </source>
</evidence>
<feature type="transmembrane region" description="Helical" evidence="5">
    <location>
        <begin position="201"/>
        <end position="227"/>
    </location>
</feature>
<evidence type="ECO:0000256" key="2">
    <source>
        <dbReference type="ARBA" id="ARBA00022692"/>
    </source>
</evidence>
<evidence type="ECO:0000256" key="5">
    <source>
        <dbReference type="SAM" id="Phobius"/>
    </source>
</evidence>
<keyword evidence="4 5" id="KW-0472">Membrane</keyword>
<keyword evidence="2 5" id="KW-0812">Transmembrane</keyword>
<reference evidence="6" key="1">
    <citation type="submission" date="2024-05" db="EMBL/GenBank/DDBJ databases">
        <title>Campylobacter coli isolated from environmental waters in Slovenia.</title>
        <authorList>
            <person name="Zautner A.E."/>
            <person name="Bunk B."/>
            <person name="Riedel T."/>
            <person name="Sproeer C."/>
        </authorList>
    </citation>
    <scope>NUCLEOTIDE SEQUENCE</scope>
    <source>
        <strain evidence="6">CCS1377</strain>
    </source>
</reference>
<organism evidence="6">
    <name type="scientific">Campylobacter sp. CCS1377</name>
    <dbReference type="NCBI Taxonomy" id="3158229"/>
    <lineage>
        <taxon>Bacteria</taxon>
        <taxon>Pseudomonadati</taxon>
        <taxon>Campylobacterota</taxon>
        <taxon>Epsilonproteobacteria</taxon>
        <taxon>Campylobacterales</taxon>
        <taxon>Campylobacteraceae</taxon>
        <taxon>Campylobacter</taxon>
    </lineage>
</organism>
<dbReference type="Pfam" id="PF07264">
    <property type="entry name" value="EI24"/>
    <property type="match status" value="1"/>
</dbReference>
<accession>A0AAU7E886</accession>
<dbReference type="AlphaFoldDB" id="A0AAU7E886"/>
<feature type="transmembrane region" description="Helical" evidence="5">
    <location>
        <begin position="84"/>
        <end position="103"/>
    </location>
</feature>
<feature type="transmembrane region" description="Helical" evidence="5">
    <location>
        <begin position="57"/>
        <end position="78"/>
    </location>
</feature>
<feature type="transmembrane region" description="Helical" evidence="5">
    <location>
        <begin position="20"/>
        <end position="45"/>
    </location>
</feature>
<feature type="transmembrane region" description="Helical" evidence="5">
    <location>
        <begin position="135"/>
        <end position="164"/>
    </location>
</feature>
<keyword evidence="3 5" id="KW-1133">Transmembrane helix</keyword>
<dbReference type="RefSeq" id="WP_348519152.1">
    <property type="nucleotide sequence ID" value="NZ_CP155620.1"/>
</dbReference>
<evidence type="ECO:0000256" key="1">
    <source>
        <dbReference type="ARBA" id="ARBA00004141"/>
    </source>
</evidence>
<dbReference type="InterPro" id="IPR059112">
    <property type="entry name" value="CysZ/EI24"/>
</dbReference>
<proteinExistence type="predicted"/>
<gene>
    <name evidence="6" type="ORF">AAH949_08105</name>
</gene>